<comment type="caution">
    <text evidence="2">The sequence shown here is derived from an EMBL/GenBank/DDBJ whole genome shotgun (WGS) entry which is preliminary data.</text>
</comment>
<name>A0ABU1BDJ7_PSEHA</name>
<sequence>MRMRVTRMQICIILLAISATLLSFKGLAVEWPQEVDTSEGVIVVYQPQPETLKGNALTARSAMSFKLKDSDPIFGVFWFDAKIDTDRSNDSATVHNIDVTKVRWPDSKDAGEQRFTAAVNNALKEVQFVTSLSQLTASLESAQAAEKSLAEIKNDPPKIIFEEQLAVLLSFDGEPKFSAIKNTPYERALNTPLTVVRDTKSKQVYLTSGALWYQAKDAKGPYVETTSPPADLVKMIPKSEDVTPPTHTPPKIVVVTQAAELISTDGTAKWKSLTGGELMYVYNTETPWLRDLKTSNMYVLLSGRWFRAKKQTGPWTFVRADELPSSFANIPPDSDLGGLRVSVAGTDEANDAMLDAHVPQTAAISRKDTSLTVTYDGEPKFEKIPGTDVAYAINTASQVILVAKKYYAVDNAVWFKADSPKGPWQVADEIPKDEIAKIPPSSPVYNITYVDIYESTPEVVYVGYYPGYMWSYPYYGVPVYGTGWYYPPYWGGGYYYPRPPTWGFNVGYNPWTGWNFGVSWSNGFLSIGMGWNAGFANGARPPIYCCSGWYGGGYRGPTIINTGDINIGNNINVGNHTNIGNKINRKDNTLISGNRVNNLYKRPENKDRMASKDQVKRDFKTARSNLDAKNNVFADKQGNVLKHDGDKWQQRSENKWQELDSAKQQQIKDKASNIDRQQLQDRASNIDRDKARSTLQNSQLQDRARSLQNQRMQQLNNANRARQQGMMRQQQMRQMPRQLPLRGH</sequence>
<organism evidence="2 3">
    <name type="scientific">Pseudoalteromonas haloplanktis</name>
    <name type="common">Alteromonas haloplanktis</name>
    <dbReference type="NCBI Taxonomy" id="228"/>
    <lineage>
        <taxon>Bacteria</taxon>
        <taxon>Pseudomonadati</taxon>
        <taxon>Pseudomonadota</taxon>
        <taxon>Gammaproteobacteria</taxon>
        <taxon>Alteromonadales</taxon>
        <taxon>Pseudoalteromonadaceae</taxon>
        <taxon>Pseudoalteromonas</taxon>
    </lineage>
</organism>
<dbReference type="Proteomes" id="UP001226574">
    <property type="component" value="Unassembled WGS sequence"/>
</dbReference>
<protein>
    <submittedName>
        <fullName evidence="2">Carbohydrate-binding family V/XII</fullName>
    </submittedName>
</protein>
<feature type="compositionally biased region" description="Low complexity" evidence="1">
    <location>
        <begin position="719"/>
        <end position="738"/>
    </location>
</feature>
<evidence type="ECO:0000256" key="1">
    <source>
        <dbReference type="SAM" id="MobiDB-lite"/>
    </source>
</evidence>
<dbReference type="RefSeq" id="WP_309038809.1">
    <property type="nucleotide sequence ID" value="NZ_JAVIFY010000005.1"/>
</dbReference>
<accession>A0ABU1BDJ7</accession>
<reference evidence="2 3" key="1">
    <citation type="submission" date="2023-08" db="EMBL/GenBank/DDBJ databases">
        <title>Pseudoalteromonas haloplanktis LL1 genome.</title>
        <authorList>
            <person name="Wu S."/>
        </authorList>
    </citation>
    <scope>NUCLEOTIDE SEQUENCE [LARGE SCALE GENOMIC DNA]</scope>
    <source>
        <strain evidence="2 3">LL1</strain>
    </source>
</reference>
<keyword evidence="3" id="KW-1185">Reference proteome</keyword>
<feature type="region of interest" description="Disordered" evidence="1">
    <location>
        <begin position="719"/>
        <end position="744"/>
    </location>
</feature>
<gene>
    <name evidence="2" type="ORF">RC083_08385</name>
</gene>
<evidence type="ECO:0000313" key="2">
    <source>
        <dbReference type="EMBL" id="MDQ9091604.1"/>
    </source>
</evidence>
<evidence type="ECO:0000313" key="3">
    <source>
        <dbReference type="Proteomes" id="UP001226574"/>
    </source>
</evidence>
<proteinExistence type="predicted"/>
<dbReference type="EMBL" id="JAVIFY010000005">
    <property type="protein sequence ID" value="MDQ9091604.1"/>
    <property type="molecule type" value="Genomic_DNA"/>
</dbReference>